<proteinExistence type="predicted"/>
<protein>
    <submittedName>
        <fullName evidence="1">IgE-binging protein</fullName>
    </submittedName>
</protein>
<keyword evidence="2" id="KW-1185">Reference proteome</keyword>
<gene>
    <name evidence="1" type="ORF">PG996_002778</name>
</gene>
<evidence type="ECO:0000313" key="1">
    <source>
        <dbReference type="EMBL" id="KAK8083997.1"/>
    </source>
</evidence>
<organism evidence="1 2">
    <name type="scientific">Apiospora saccharicola</name>
    <dbReference type="NCBI Taxonomy" id="335842"/>
    <lineage>
        <taxon>Eukaryota</taxon>
        <taxon>Fungi</taxon>
        <taxon>Dikarya</taxon>
        <taxon>Ascomycota</taxon>
        <taxon>Pezizomycotina</taxon>
        <taxon>Sordariomycetes</taxon>
        <taxon>Xylariomycetidae</taxon>
        <taxon>Amphisphaeriales</taxon>
        <taxon>Apiosporaceae</taxon>
        <taxon>Apiospora</taxon>
    </lineage>
</organism>
<dbReference type="InterPro" id="IPR029062">
    <property type="entry name" value="Class_I_gatase-like"/>
</dbReference>
<name>A0ABR1WKH8_9PEZI</name>
<accession>A0ABR1WKH8</accession>
<dbReference type="Gene3D" id="3.40.50.880">
    <property type="match status" value="1"/>
</dbReference>
<dbReference type="SUPFAM" id="SSF52317">
    <property type="entry name" value="Class I glutamine amidotransferase-like"/>
    <property type="match status" value="1"/>
</dbReference>
<sequence>MYLPNKAMIAATSAHAPLYSDGNETGLFITDAPHPLEVDLVSERGLYRPAWLFLQNKWLSDPERSIWENHSITFRTKLDNLLKPGDIKPGEYGLFFASAGPGSLIDYPDAKGLQAVASKIYTNGGVVSAV</sequence>
<comment type="caution">
    <text evidence="1">The sequence shown here is derived from an EMBL/GenBank/DDBJ whole genome shotgun (WGS) entry which is preliminary data.</text>
</comment>
<evidence type="ECO:0000313" key="2">
    <source>
        <dbReference type="Proteomes" id="UP001446871"/>
    </source>
</evidence>
<reference evidence="1 2" key="1">
    <citation type="submission" date="2023-01" db="EMBL/GenBank/DDBJ databases">
        <title>Analysis of 21 Apiospora genomes using comparative genomics revels a genus with tremendous synthesis potential of carbohydrate active enzymes and secondary metabolites.</title>
        <authorList>
            <person name="Sorensen T."/>
        </authorList>
    </citation>
    <scope>NUCLEOTIDE SEQUENCE [LARGE SCALE GENOMIC DNA]</scope>
    <source>
        <strain evidence="1 2">CBS 83171</strain>
    </source>
</reference>
<dbReference type="EMBL" id="JAQQWM010000001">
    <property type="protein sequence ID" value="KAK8083997.1"/>
    <property type="molecule type" value="Genomic_DNA"/>
</dbReference>
<dbReference type="Proteomes" id="UP001446871">
    <property type="component" value="Unassembled WGS sequence"/>
</dbReference>